<dbReference type="InterPro" id="IPR036388">
    <property type="entry name" value="WH-like_DNA-bd_sf"/>
</dbReference>
<evidence type="ECO:0000256" key="4">
    <source>
        <dbReference type="RuleBase" id="RU004020"/>
    </source>
</evidence>
<evidence type="ECO:0000256" key="1">
    <source>
        <dbReference type="ARBA" id="ARBA00004123"/>
    </source>
</evidence>
<keyword evidence="3" id="KW-0539">Nucleus</keyword>
<feature type="region of interest" description="Disordered" evidence="5">
    <location>
        <begin position="416"/>
        <end position="488"/>
    </location>
</feature>
<dbReference type="PANTHER" id="PTHR10015">
    <property type="entry name" value="HEAT SHOCK TRANSCRIPTION FACTOR"/>
    <property type="match status" value="1"/>
</dbReference>
<dbReference type="Pfam" id="PF00447">
    <property type="entry name" value="HSF_DNA-bind"/>
    <property type="match status" value="1"/>
</dbReference>
<evidence type="ECO:0000259" key="6">
    <source>
        <dbReference type="SMART" id="SM00415"/>
    </source>
</evidence>
<dbReference type="Gene3D" id="1.10.10.10">
    <property type="entry name" value="Winged helix-like DNA-binding domain superfamily/Winged helix DNA-binding domain"/>
    <property type="match status" value="1"/>
</dbReference>
<feature type="compositionally biased region" description="Low complexity" evidence="5">
    <location>
        <begin position="434"/>
        <end position="444"/>
    </location>
</feature>
<evidence type="ECO:0000256" key="5">
    <source>
        <dbReference type="SAM" id="MobiDB-lite"/>
    </source>
</evidence>
<dbReference type="EMBL" id="JALLBG020000136">
    <property type="protein sequence ID" value="KAL3762329.1"/>
    <property type="molecule type" value="Genomic_DNA"/>
</dbReference>
<keyword evidence="8" id="KW-1185">Reference proteome</keyword>
<dbReference type="FunFam" id="1.10.10.10:FF:000479">
    <property type="entry name" value="Predicted protein"/>
    <property type="match status" value="1"/>
</dbReference>
<evidence type="ECO:0000256" key="3">
    <source>
        <dbReference type="ARBA" id="ARBA00023242"/>
    </source>
</evidence>
<sequence length="488" mass="54826">MAIILNNPKLISSSDELNHSKPVLTSNSSPLVATWVGNSMSVSNSTLKLVDHTYRDFSTYLEDGGRPFKHKKCHKNFPAQLHKILSDPQHSDVITWMPHGRAFKVLNKEVFVSSVISKYTTCSKYESYTRQLNSWGFKRLYQTGPDQGCYYHECFLRGLPKLTTLIIRLPPNMGKTTPYPVGEPNFYLLSEQFPLPPLSSSSTSCRLPSAAVSSTTSSTSVASAASSETAIATNQTQDQSRKQLTLGVKPAAQESVAQYHDQTSSASLTQESISSLTKDELMEPLPLHAHQFPSLPPYAGSSSVMLPTNAQTSHHFPHRPHTWDFYPPPVHDGQHQNYFANSPPPYLPRYQEISAQQNPAGNVPYPTIHRPYVPLPPYFQAQYYQQQYQSLPLHHPFDSSSFHSPHHHLLSQQGVGEYHRFPPPTTAVEEHRAQIGQQQQQQKQLFDTDNQNQFHTGQQMLLPPQPPAPPPYAWESRCHDVGNDSKPN</sequence>
<comment type="caution">
    <text evidence="7">The sequence shown here is derived from an EMBL/GenBank/DDBJ whole genome shotgun (WGS) entry which is preliminary data.</text>
</comment>
<evidence type="ECO:0000256" key="2">
    <source>
        <dbReference type="ARBA" id="ARBA00023125"/>
    </source>
</evidence>
<dbReference type="GO" id="GO:0003677">
    <property type="term" value="F:DNA binding"/>
    <property type="evidence" value="ECO:0007669"/>
    <property type="project" value="UniProtKB-KW"/>
</dbReference>
<feature type="domain" description="HSF-type DNA-binding" evidence="6">
    <location>
        <begin position="73"/>
        <end position="169"/>
    </location>
</feature>
<dbReference type="Proteomes" id="UP001530293">
    <property type="component" value="Unassembled WGS sequence"/>
</dbReference>
<feature type="compositionally biased region" description="Basic and acidic residues" evidence="5">
    <location>
        <begin position="476"/>
        <end position="488"/>
    </location>
</feature>
<dbReference type="InterPro" id="IPR000232">
    <property type="entry name" value="HSF_DNA-bd"/>
</dbReference>
<gene>
    <name evidence="7" type="ORF">ACHAWU_003834</name>
</gene>
<dbReference type="GO" id="GO:0005634">
    <property type="term" value="C:nucleus"/>
    <property type="evidence" value="ECO:0007669"/>
    <property type="project" value="UniProtKB-SubCell"/>
</dbReference>
<comment type="similarity">
    <text evidence="4">Belongs to the HSF family.</text>
</comment>
<evidence type="ECO:0000313" key="8">
    <source>
        <dbReference type="Proteomes" id="UP001530293"/>
    </source>
</evidence>
<reference evidence="7 8" key="1">
    <citation type="submission" date="2024-10" db="EMBL/GenBank/DDBJ databases">
        <title>Updated reference genomes for cyclostephanoid diatoms.</title>
        <authorList>
            <person name="Roberts W.R."/>
            <person name="Alverson A.J."/>
        </authorList>
    </citation>
    <scope>NUCLEOTIDE SEQUENCE [LARGE SCALE GENOMIC DNA]</scope>
    <source>
        <strain evidence="7 8">AJA232-27</strain>
    </source>
</reference>
<feature type="compositionally biased region" description="Pro residues" evidence="5">
    <location>
        <begin position="463"/>
        <end position="472"/>
    </location>
</feature>
<dbReference type="SMART" id="SM00415">
    <property type="entry name" value="HSF"/>
    <property type="match status" value="1"/>
</dbReference>
<comment type="subcellular location">
    <subcellularLocation>
        <location evidence="1">Nucleus</location>
    </subcellularLocation>
</comment>
<keyword evidence="2" id="KW-0238">DNA-binding</keyword>
<protein>
    <recommendedName>
        <fullName evidence="6">HSF-type DNA-binding domain-containing protein</fullName>
    </recommendedName>
</protein>
<dbReference type="PANTHER" id="PTHR10015:SF206">
    <property type="entry name" value="HSF-TYPE DNA-BINDING DOMAIN-CONTAINING PROTEIN"/>
    <property type="match status" value="1"/>
</dbReference>
<evidence type="ECO:0000313" key="7">
    <source>
        <dbReference type="EMBL" id="KAL3762329.1"/>
    </source>
</evidence>
<dbReference type="SUPFAM" id="SSF46785">
    <property type="entry name" value="Winged helix' DNA-binding domain"/>
    <property type="match status" value="1"/>
</dbReference>
<proteinExistence type="inferred from homology"/>
<organism evidence="7 8">
    <name type="scientific">Discostella pseudostelligera</name>
    <dbReference type="NCBI Taxonomy" id="259834"/>
    <lineage>
        <taxon>Eukaryota</taxon>
        <taxon>Sar</taxon>
        <taxon>Stramenopiles</taxon>
        <taxon>Ochrophyta</taxon>
        <taxon>Bacillariophyta</taxon>
        <taxon>Coscinodiscophyceae</taxon>
        <taxon>Thalassiosirophycidae</taxon>
        <taxon>Stephanodiscales</taxon>
        <taxon>Stephanodiscaceae</taxon>
        <taxon>Discostella</taxon>
    </lineage>
</organism>
<dbReference type="InterPro" id="IPR036390">
    <property type="entry name" value="WH_DNA-bd_sf"/>
</dbReference>
<feature type="compositionally biased region" description="Polar residues" evidence="5">
    <location>
        <begin position="445"/>
        <end position="459"/>
    </location>
</feature>
<dbReference type="AlphaFoldDB" id="A0ABD3MHX4"/>
<accession>A0ABD3MHX4</accession>
<name>A0ABD3MHX4_9STRA</name>